<organism evidence="3 4">
    <name type="scientific">Fukomys damarensis</name>
    <name type="common">Damaraland mole rat</name>
    <name type="synonym">Cryptomys damarensis</name>
    <dbReference type="NCBI Taxonomy" id="885580"/>
    <lineage>
        <taxon>Eukaryota</taxon>
        <taxon>Metazoa</taxon>
        <taxon>Chordata</taxon>
        <taxon>Craniata</taxon>
        <taxon>Vertebrata</taxon>
        <taxon>Euteleostomi</taxon>
        <taxon>Mammalia</taxon>
        <taxon>Eutheria</taxon>
        <taxon>Euarchontoglires</taxon>
        <taxon>Glires</taxon>
        <taxon>Rodentia</taxon>
        <taxon>Hystricomorpha</taxon>
        <taxon>Bathyergidae</taxon>
        <taxon>Fukomys</taxon>
    </lineage>
</organism>
<evidence type="ECO:0000256" key="1">
    <source>
        <dbReference type="SAM" id="Coils"/>
    </source>
</evidence>
<proteinExistence type="predicted"/>
<gene>
    <name evidence="3" type="ORF">H920_01589</name>
</gene>
<reference evidence="3 4" key="1">
    <citation type="submission" date="2013-11" db="EMBL/GenBank/DDBJ databases">
        <title>The Damaraland mole rat (Fukomys damarensis) genome and evolution of African mole rats.</title>
        <authorList>
            <person name="Gladyshev V.N."/>
            <person name="Fang X."/>
        </authorList>
    </citation>
    <scope>NUCLEOTIDE SEQUENCE [LARGE SCALE GENOMIC DNA]</scope>
    <source>
        <tissue evidence="3">Liver</tissue>
    </source>
</reference>
<evidence type="ECO:0000313" key="4">
    <source>
        <dbReference type="Proteomes" id="UP000028990"/>
    </source>
</evidence>
<dbReference type="EMBL" id="KN121161">
    <property type="protein sequence ID" value="KFO36942.1"/>
    <property type="molecule type" value="Genomic_DNA"/>
</dbReference>
<evidence type="ECO:0000313" key="3">
    <source>
        <dbReference type="EMBL" id="KFO36942.1"/>
    </source>
</evidence>
<dbReference type="Pfam" id="PF23347">
    <property type="entry name" value="TPR_Nup160_C"/>
    <property type="match status" value="1"/>
</dbReference>
<dbReference type="GO" id="GO:0017056">
    <property type="term" value="F:structural constituent of nuclear pore"/>
    <property type="evidence" value="ECO:0007669"/>
    <property type="project" value="TreeGrafter"/>
</dbReference>
<dbReference type="AlphaFoldDB" id="A0A091E0R9"/>
<feature type="coiled-coil region" evidence="1">
    <location>
        <begin position="251"/>
        <end position="278"/>
    </location>
</feature>
<evidence type="ECO:0000259" key="2">
    <source>
        <dbReference type="Pfam" id="PF23347"/>
    </source>
</evidence>
<keyword evidence="4" id="KW-1185">Reference proteome</keyword>
<dbReference type="GO" id="GO:0005643">
    <property type="term" value="C:nuclear pore"/>
    <property type="evidence" value="ECO:0007669"/>
    <property type="project" value="UniProtKB-ARBA"/>
</dbReference>
<accession>A0A091E0R9</accession>
<dbReference type="Proteomes" id="UP000028990">
    <property type="component" value="Unassembled WGS sequence"/>
</dbReference>
<dbReference type="InterPro" id="IPR021717">
    <property type="entry name" value="Nucleoporin_Nup160"/>
</dbReference>
<dbReference type="PANTHER" id="PTHR21286:SF0">
    <property type="entry name" value="NUCLEAR PORE COMPLEX PROTEIN NUP160"/>
    <property type="match status" value="1"/>
</dbReference>
<dbReference type="PANTHER" id="PTHR21286">
    <property type="entry name" value="NUCLEAR PORE COMPLEX PROTEIN NUP160"/>
    <property type="match status" value="1"/>
</dbReference>
<keyword evidence="1" id="KW-0175">Coiled coil</keyword>
<sequence length="278" mass="31168">MFEEHICTLGELEKQGSCYLAILNCLHLLCPEWPVQPVADAVCDPPGASPKSNRDAQCAAAPATGRCFQASLCVTAISLYQTFKLPLAPVFDRLAFKCIRLQLGRTRRPKPGPGSDNQLSSAVITEESSATEEALRLLSQYSERDKMQNNLYHQCEINKPLSHCVPLDNWLIKLQERPRCRVAPSVPEVELLEEAVDLVSKYVDAALGKGHQYFQLSSPCLRQPDGGVRTLLHSCFGSWENSANSHNLELSREFLDKLEDYQQNVEKAMRDLLFHQNL</sequence>
<protein>
    <submittedName>
        <fullName evidence="3">Nuclear pore complex protein Nup160</fullName>
    </submittedName>
</protein>
<feature type="domain" description="NUP160 C-terminal TPR" evidence="2">
    <location>
        <begin position="68"/>
        <end position="276"/>
    </location>
</feature>
<name>A0A091E0R9_FUKDA</name>
<dbReference type="InterPro" id="IPR056536">
    <property type="entry name" value="TPR_NUP160_C"/>
</dbReference>